<evidence type="ECO:0000313" key="2">
    <source>
        <dbReference type="EMBL" id="EGC37001.1"/>
    </source>
</evidence>
<keyword evidence="3" id="KW-1185">Reference proteome</keyword>
<sequence length="173" mass="19915">MKFFLLFLLFLVNYSLAAPYCGFPSPSNQTTAPFSKHVKIERCTKFFEHPDWDPCTTLFEGEMKMGDYFSDADNDDNTFQYMGDGSVCYSVYKDFGGCNFIDPKGGCENYCVSEYITSIYFENIYDYYSCISKVDSTYYIYIGTANEENPSSSNRIMYSMFSLLLVFIVGLFI</sequence>
<dbReference type="RefSeq" id="XP_003286498.1">
    <property type="nucleotide sequence ID" value="XM_003286450.1"/>
</dbReference>
<keyword evidence="1" id="KW-0732">Signal</keyword>
<protein>
    <recommendedName>
        <fullName evidence="4">Transmembrane protein</fullName>
    </recommendedName>
</protein>
<dbReference type="GeneID" id="10503874"/>
<dbReference type="InParanoid" id="F0ZGF1"/>
<gene>
    <name evidence="2" type="ORF">DICPUDRAFT_77373</name>
</gene>
<feature type="signal peptide" evidence="1">
    <location>
        <begin position="1"/>
        <end position="17"/>
    </location>
</feature>
<feature type="chain" id="PRO_5003265095" description="Transmembrane protein" evidence="1">
    <location>
        <begin position="18"/>
        <end position="173"/>
    </location>
</feature>
<dbReference type="Proteomes" id="UP000001064">
    <property type="component" value="Unassembled WGS sequence"/>
</dbReference>
<dbReference type="VEuPathDB" id="AmoebaDB:DICPUDRAFT_77373"/>
<evidence type="ECO:0000256" key="1">
    <source>
        <dbReference type="SAM" id="SignalP"/>
    </source>
</evidence>
<evidence type="ECO:0000313" key="3">
    <source>
        <dbReference type="Proteomes" id="UP000001064"/>
    </source>
</evidence>
<organism evidence="2 3">
    <name type="scientific">Dictyostelium purpureum</name>
    <name type="common">Slime mold</name>
    <dbReference type="NCBI Taxonomy" id="5786"/>
    <lineage>
        <taxon>Eukaryota</taxon>
        <taxon>Amoebozoa</taxon>
        <taxon>Evosea</taxon>
        <taxon>Eumycetozoa</taxon>
        <taxon>Dictyostelia</taxon>
        <taxon>Dictyosteliales</taxon>
        <taxon>Dictyosteliaceae</taxon>
        <taxon>Dictyostelium</taxon>
    </lineage>
</organism>
<proteinExistence type="predicted"/>
<dbReference type="KEGG" id="dpp:DICPUDRAFT_77373"/>
<dbReference type="EMBL" id="GL871011">
    <property type="protein sequence ID" value="EGC37001.1"/>
    <property type="molecule type" value="Genomic_DNA"/>
</dbReference>
<reference evidence="3" key="1">
    <citation type="journal article" date="2011" name="Genome Biol.">
        <title>Comparative genomics of the social amoebae Dictyostelium discoideum and Dictyostelium purpureum.</title>
        <authorList>
            <consortium name="US DOE Joint Genome Institute (JGI-PGF)"/>
            <person name="Sucgang R."/>
            <person name="Kuo A."/>
            <person name="Tian X."/>
            <person name="Salerno W."/>
            <person name="Parikh A."/>
            <person name="Feasley C.L."/>
            <person name="Dalin E."/>
            <person name="Tu H."/>
            <person name="Huang E."/>
            <person name="Barry K."/>
            <person name="Lindquist E."/>
            <person name="Shapiro H."/>
            <person name="Bruce D."/>
            <person name="Schmutz J."/>
            <person name="Salamov A."/>
            <person name="Fey P."/>
            <person name="Gaudet P."/>
            <person name="Anjard C."/>
            <person name="Babu M.M."/>
            <person name="Basu S."/>
            <person name="Bushmanova Y."/>
            <person name="van der Wel H."/>
            <person name="Katoh-Kurasawa M."/>
            <person name="Dinh C."/>
            <person name="Coutinho P.M."/>
            <person name="Saito T."/>
            <person name="Elias M."/>
            <person name="Schaap P."/>
            <person name="Kay R.R."/>
            <person name="Henrissat B."/>
            <person name="Eichinger L."/>
            <person name="Rivero F."/>
            <person name="Putnam N.H."/>
            <person name="West C.M."/>
            <person name="Loomis W.F."/>
            <person name="Chisholm R.L."/>
            <person name="Shaulsky G."/>
            <person name="Strassmann J.E."/>
            <person name="Queller D.C."/>
            <person name="Kuspa A."/>
            <person name="Grigoriev I.V."/>
        </authorList>
    </citation>
    <scope>NUCLEOTIDE SEQUENCE [LARGE SCALE GENOMIC DNA]</scope>
    <source>
        <strain evidence="3">QSDP1</strain>
    </source>
</reference>
<dbReference type="AlphaFoldDB" id="F0ZGF1"/>
<evidence type="ECO:0008006" key="4">
    <source>
        <dbReference type="Google" id="ProtNLM"/>
    </source>
</evidence>
<name>F0ZGF1_DICPU</name>
<accession>F0ZGF1</accession>